<protein>
    <submittedName>
        <fullName evidence="2">Uncharacterized protein</fullName>
    </submittedName>
</protein>
<proteinExistence type="predicted"/>
<feature type="transmembrane region" description="Helical" evidence="1">
    <location>
        <begin position="20"/>
        <end position="41"/>
    </location>
</feature>
<dbReference type="AlphaFoldDB" id="A0A7X0XH76"/>
<sequence length="253" mass="29380">MSEKIDKLSAPKRKNGWKIFFKSVVAIVAWGIPLFVTILIYHNTNNLSMLNSNAVIESPKIGIAYGTEFEIDTSSYSPDSLYILKDKVSIEPNVEQGRIKTTYYILPKKGRIDYSCFNLAKQSKDNFQYNVFQYSPTFFQVIPIYILMIDNNDNKTIQYYQITSNSSTLIEKNSDGKFVFGAMEQQNYYVHYLHHYELLDRKIYFGKNATIRKLYKSLPLKSNDLKLGDTLLNQDKILADVKKIKEIYSSIYE</sequence>
<dbReference type="RefSeq" id="WP_185428557.1">
    <property type="nucleotide sequence ID" value="NZ_JAARRW010000001.1"/>
</dbReference>
<name>A0A7X0XH76_9LIST</name>
<keyword evidence="1" id="KW-1133">Transmembrane helix</keyword>
<organism evidence="2 3">
    <name type="scientific">Listeria booriae</name>
    <dbReference type="NCBI Taxonomy" id="1552123"/>
    <lineage>
        <taxon>Bacteria</taxon>
        <taxon>Bacillati</taxon>
        <taxon>Bacillota</taxon>
        <taxon>Bacilli</taxon>
        <taxon>Bacillales</taxon>
        <taxon>Listeriaceae</taxon>
        <taxon>Listeria</taxon>
    </lineage>
</organism>
<reference evidence="2 3" key="1">
    <citation type="submission" date="2020-03" db="EMBL/GenBank/DDBJ databases">
        <title>Soil Listeria distribution.</title>
        <authorList>
            <person name="Liao J."/>
            <person name="Wiedmann M."/>
        </authorList>
    </citation>
    <scope>NUCLEOTIDE SEQUENCE [LARGE SCALE GENOMIC DNA]</scope>
    <source>
        <strain evidence="2 3">FSL L7-1387</strain>
    </source>
</reference>
<keyword evidence="1" id="KW-0472">Membrane</keyword>
<dbReference type="EMBL" id="JAARRW010000001">
    <property type="protein sequence ID" value="MBC1561004.1"/>
    <property type="molecule type" value="Genomic_DNA"/>
</dbReference>
<dbReference type="Proteomes" id="UP000541955">
    <property type="component" value="Unassembled WGS sequence"/>
</dbReference>
<evidence type="ECO:0000313" key="3">
    <source>
        <dbReference type="Proteomes" id="UP000541955"/>
    </source>
</evidence>
<evidence type="ECO:0000256" key="1">
    <source>
        <dbReference type="SAM" id="Phobius"/>
    </source>
</evidence>
<comment type="caution">
    <text evidence="2">The sequence shown here is derived from an EMBL/GenBank/DDBJ whole genome shotgun (WGS) entry which is preliminary data.</text>
</comment>
<gene>
    <name evidence="2" type="ORF">HB902_02885</name>
</gene>
<keyword evidence="1" id="KW-0812">Transmembrane</keyword>
<accession>A0A7X0XH76</accession>
<evidence type="ECO:0000313" key="2">
    <source>
        <dbReference type="EMBL" id="MBC1561004.1"/>
    </source>
</evidence>